<sequence length="667" mass="73351">MRVYRVVAWFTLVLFAASTLSAEPEPQSGADVRLLVDVSGSMQGNDPNGLRREAIALIVKLLDSDSHAGVWTFGSDVKLQVPFAPTEQNWQSLALEQVSAIHARGLYTPIGDALRQASRMSPQSSRSDIILLTDGKVDVSQDAKANARERQTILTELLPSLKTQHFRIHTIALSDDADTQLLSSLSRATDGLFVVAHSAAELMQAYLQILDQAVVRERLPLEGNEFHVDSRVQELTALVFRPNPGRGTRLQQPDGQVLSQSQPGDHTRWHSADGYDLITVSDPATGRWEVLGQAHEQNRITLLSDLRVRLAPLPSHLPAGEPLVFKFCYTDSGEVLADPAFLKLVRSRLQAKREDGAWRTATGSAVTDSRGCLRQELTGLVEPGLYQVRLLIDGKTFSRELRHSVRVESLFGVQLERHMRDGQVSYTVRVTPQHATIDKQTSAVVAHVHDSNGDSSMRAMDLTEAGYWQLEFIPDKPARTVIELEASGTQLDGTEFTQALPTQYVRYPTVDDPVLDASDPEVLALEQQLARERAALEAERKAFAAQQTHQSSSQASSAALAVNRAAPAAEPKDSGLGWWTIAAITIANIALAAALYWLYRRFRKSDVQSELDDIEQQLQSGEAAAEESADVPQVEDPMIELDDLQADVDDLLPMDEIDNGSADKDAK</sequence>
<dbReference type="Pfam" id="PF00092">
    <property type="entry name" value="VWA"/>
    <property type="match status" value="1"/>
</dbReference>
<dbReference type="EMBL" id="JAMFTH010000001">
    <property type="protein sequence ID" value="MCP8899034.1"/>
    <property type="molecule type" value="Genomic_DNA"/>
</dbReference>
<organism evidence="5 6">
    <name type="scientific">Gilvimarinus xylanilyticus</name>
    <dbReference type="NCBI Taxonomy" id="2944139"/>
    <lineage>
        <taxon>Bacteria</taxon>
        <taxon>Pseudomonadati</taxon>
        <taxon>Pseudomonadota</taxon>
        <taxon>Gammaproteobacteria</taxon>
        <taxon>Cellvibrionales</taxon>
        <taxon>Cellvibrionaceae</taxon>
        <taxon>Gilvimarinus</taxon>
    </lineage>
</organism>
<dbReference type="RefSeq" id="WP_253967296.1">
    <property type="nucleotide sequence ID" value="NZ_JAMFTH010000001.1"/>
</dbReference>
<evidence type="ECO:0000313" key="6">
    <source>
        <dbReference type="Proteomes" id="UP001139319"/>
    </source>
</evidence>
<keyword evidence="3" id="KW-0732">Signal</keyword>
<evidence type="ECO:0000313" key="5">
    <source>
        <dbReference type="EMBL" id="MCP8899034.1"/>
    </source>
</evidence>
<accession>A0A9X2HXV3</accession>
<dbReference type="InterPro" id="IPR036465">
    <property type="entry name" value="vWFA_dom_sf"/>
</dbReference>
<keyword evidence="2" id="KW-0812">Transmembrane</keyword>
<dbReference type="PANTHER" id="PTHR45737">
    <property type="entry name" value="VON WILLEBRAND FACTOR A DOMAIN-CONTAINING PROTEIN 5A"/>
    <property type="match status" value="1"/>
</dbReference>
<keyword evidence="2" id="KW-0472">Membrane</keyword>
<keyword evidence="6" id="KW-1185">Reference proteome</keyword>
<dbReference type="PROSITE" id="PS50234">
    <property type="entry name" value="VWFA"/>
    <property type="match status" value="1"/>
</dbReference>
<feature type="transmembrane region" description="Helical" evidence="2">
    <location>
        <begin position="576"/>
        <end position="599"/>
    </location>
</feature>
<evidence type="ECO:0000256" key="3">
    <source>
        <dbReference type="SAM" id="SignalP"/>
    </source>
</evidence>
<name>A0A9X2HXV3_9GAMM</name>
<reference evidence="5" key="1">
    <citation type="submission" date="2022-05" db="EMBL/GenBank/DDBJ databases">
        <authorList>
            <person name="Sun H.-N."/>
        </authorList>
    </citation>
    <scope>NUCLEOTIDE SEQUENCE</scope>
    <source>
        <strain evidence="5">HB14</strain>
    </source>
</reference>
<proteinExistence type="predicted"/>
<dbReference type="InterPro" id="IPR002035">
    <property type="entry name" value="VWF_A"/>
</dbReference>
<feature type="signal peptide" evidence="3">
    <location>
        <begin position="1"/>
        <end position="22"/>
    </location>
</feature>
<feature type="compositionally biased region" description="Polar residues" evidence="1">
    <location>
        <begin position="249"/>
        <end position="264"/>
    </location>
</feature>
<keyword evidence="2" id="KW-1133">Transmembrane helix</keyword>
<dbReference type="Gene3D" id="3.40.50.410">
    <property type="entry name" value="von Willebrand factor, type A domain"/>
    <property type="match status" value="1"/>
</dbReference>
<dbReference type="SMART" id="SM00327">
    <property type="entry name" value="VWA"/>
    <property type="match status" value="1"/>
</dbReference>
<comment type="caution">
    <text evidence="5">The sequence shown here is derived from an EMBL/GenBank/DDBJ whole genome shotgun (WGS) entry which is preliminary data.</text>
</comment>
<evidence type="ECO:0000256" key="2">
    <source>
        <dbReference type="SAM" id="Phobius"/>
    </source>
</evidence>
<feature type="region of interest" description="Disordered" evidence="1">
    <location>
        <begin position="613"/>
        <end position="638"/>
    </location>
</feature>
<dbReference type="CDD" id="cd00198">
    <property type="entry name" value="vWFA"/>
    <property type="match status" value="1"/>
</dbReference>
<dbReference type="PANTHER" id="PTHR45737:SF6">
    <property type="entry name" value="VON WILLEBRAND FACTOR A DOMAIN-CONTAINING PROTEIN 5A"/>
    <property type="match status" value="1"/>
</dbReference>
<dbReference type="AlphaFoldDB" id="A0A9X2HXV3"/>
<evidence type="ECO:0000259" key="4">
    <source>
        <dbReference type="PROSITE" id="PS50234"/>
    </source>
</evidence>
<evidence type="ECO:0000256" key="1">
    <source>
        <dbReference type="SAM" id="MobiDB-lite"/>
    </source>
</evidence>
<protein>
    <submittedName>
        <fullName evidence="5">VWA domain-containing protein</fullName>
    </submittedName>
</protein>
<gene>
    <name evidence="5" type="ORF">M6D89_06950</name>
</gene>
<feature type="chain" id="PRO_5040736222" evidence="3">
    <location>
        <begin position="23"/>
        <end position="667"/>
    </location>
</feature>
<dbReference type="Proteomes" id="UP001139319">
    <property type="component" value="Unassembled WGS sequence"/>
</dbReference>
<feature type="region of interest" description="Disordered" evidence="1">
    <location>
        <begin position="243"/>
        <end position="266"/>
    </location>
</feature>
<dbReference type="SUPFAM" id="SSF53300">
    <property type="entry name" value="vWA-like"/>
    <property type="match status" value="1"/>
</dbReference>
<reference evidence="5" key="2">
    <citation type="submission" date="2023-01" db="EMBL/GenBank/DDBJ databases">
        <title>Gilvimarinus xylanilyticus HB14 isolated from Caulerpa lentillifera aquaculture base in Hainan, China.</title>
        <authorList>
            <person name="Zhang Y.-J."/>
        </authorList>
    </citation>
    <scope>NUCLEOTIDE SEQUENCE</scope>
    <source>
        <strain evidence="5">HB14</strain>
    </source>
</reference>
<feature type="domain" description="VWFA" evidence="4">
    <location>
        <begin position="31"/>
        <end position="219"/>
    </location>
</feature>